<dbReference type="PANTHER" id="PTHR11177">
    <property type="entry name" value="CHITINASE"/>
    <property type="match status" value="1"/>
</dbReference>
<feature type="domain" description="GH18" evidence="1">
    <location>
        <begin position="23"/>
        <end position="463"/>
    </location>
</feature>
<dbReference type="Gene3D" id="3.20.20.80">
    <property type="entry name" value="Glycosidases"/>
    <property type="match status" value="2"/>
</dbReference>
<dbReference type="GO" id="GO:0005576">
    <property type="term" value="C:extracellular region"/>
    <property type="evidence" value="ECO:0007669"/>
    <property type="project" value="TreeGrafter"/>
</dbReference>
<dbReference type="GO" id="GO:0008061">
    <property type="term" value="F:chitin binding"/>
    <property type="evidence" value="ECO:0007669"/>
    <property type="project" value="InterPro"/>
</dbReference>
<dbReference type="SUPFAM" id="SSF51445">
    <property type="entry name" value="(Trans)glycosidases"/>
    <property type="match status" value="2"/>
</dbReference>
<dbReference type="GO" id="GO:0005975">
    <property type="term" value="P:carbohydrate metabolic process"/>
    <property type="evidence" value="ECO:0007669"/>
    <property type="project" value="InterPro"/>
</dbReference>
<reference evidence="2 3" key="1">
    <citation type="journal article" date="2015" name="Nat. Commun.">
        <title>Outbred genome sequencing and CRISPR/Cas9 gene editing in butterflies.</title>
        <authorList>
            <person name="Li X."/>
            <person name="Fan D."/>
            <person name="Zhang W."/>
            <person name="Liu G."/>
            <person name="Zhang L."/>
            <person name="Zhao L."/>
            <person name="Fang X."/>
            <person name="Chen L."/>
            <person name="Dong Y."/>
            <person name="Chen Y."/>
            <person name="Ding Y."/>
            <person name="Zhao R."/>
            <person name="Feng M."/>
            <person name="Zhu Y."/>
            <person name="Feng Y."/>
            <person name="Jiang X."/>
            <person name="Zhu D."/>
            <person name="Xiang H."/>
            <person name="Feng X."/>
            <person name="Li S."/>
            <person name="Wang J."/>
            <person name="Zhang G."/>
            <person name="Kronforst M.R."/>
            <person name="Wang W."/>
        </authorList>
    </citation>
    <scope>NUCLEOTIDE SEQUENCE [LARGE SCALE GENOMIC DNA]</scope>
    <source>
        <strain evidence="2">Ya'a_city_454_Px</strain>
        <tissue evidence="2">Whole body</tissue>
    </source>
</reference>
<dbReference type="GO" id="GO:0006032">
    <property type="term" value="P:chitin catabolic process"/>
    <property type="evidence" value="ECO:0007669"/>
    <property type="project" value="TreeGrafter"/>
</dbReference>
<sequence>MADATVLKYRELKQLNRGPTHGKVVMCYLATWATYRPGEGKFDLTDLDPSLCTHVVYIFAGLDENMMTIKSIDSALEKGYSNAGYQSLAKLKERFPHLKIILSVGGWNEGTTKYSKMAADSNFRAKFIQSTVEFLKLHQFDGLDMHWKYPVVRDDKPEDRPNFVSLIKELKQAFTPHSLILTAALGATKYTLDQSYDLPQLDKYIDYFNVLCYDYHGSWEGVIGVNAALYGVNDNDFVNVELKQAFTPHSLILTAALGATKYTLDQSYDLPQLDKYIDYFNVLCYDYHGSWEGVIGVNAALYGVNDNDFVNVDYTLKYLLSHQVTPGKIILGLAFFGHGYILKDPVTPNIEFGITPISTQSWQGPLSKESGFMGYNEICKELSEPTSKWVRHWDEKTATPYLRDGARVITYDNPRSIALKVKKAVEYNLGGVMAWSVDTDDFRGLCEKEADYVSVSYSTLWDFAHKYNRIANNPVLEGILKNRNLPSAARLDRLTDTPPSHTDVVTRSKNRIWLSESETSNYALLHTIDDVMHLALEEKGISDEMIKLLTEKAESGGQNSTSVYTMVCYFCFI</sequence>
<evidence type="ECO:0000313" key="2">
    <source>
        <dbReference type="EMBL" id="KPI96537.1"/>
    </source>
</evidence>
<dbReference type="PANTHER" id="PTHR11177:SF403">
    <property type="entry name" value="CHITINASE 2-RELATED"/>
    <property type="match status" value="1"/>
</dbReference>
<gene>
    <name evidence="2" type="ORF">RR46_12567</name>
</gene>
<dbReference type="Pfam" id="PF00704">
    <property type="entry name" value="Glyco_hydro_18"/>
    <property type="match status" value="2"/>
</dbReference>
<accession>A0A194PT96</accession>
<dbReference type="AlphaFoldDB" id="A0A194PT96"/>
<dbReference type="InterPro" id="IPR001223">
    <property type="entry name" value="Glyco_hydro18_cat"/>
</dbReference>
<dbReference type="SUPFAM" id="SSF54556">
    <property type="entry name" value="Chitinase insertion domain"/>
    <property type="match status" value="1"/>
</dbReference>
<evidence type="ECO:0000313" key="3">
    <source>
        <dbReference type="Proteomes" id="UP000053268"/>
    </source>
</evidence>
<dbReference type="GO" id="GO:0004568">
    <property type="term" value="F:chitinase activity"/>
    <property type="evidence" value="ECO:0007669"/>
    <property type="project" value="TreeGrafter"/>
</dbReference>
<organism evidence="2 3">
    <name type="scientific">Papilio xuthus</name>
    <name type="common">Asian swallowtail butterfly</name>
    <dbReference type="NCBI Taxonomy" id="66420"/>
    <lineage>
        <taxon>Eukaryota</taxon>
        <taxon>Metazoa</taxon>
        <taxon>Ecdysozoa</taxon>
        <taxon>Arthropoda</taxon>
        <taxon>Hexapoda</taxon>
        <taxon>Insecta</taxon>
        <taxon>Pterygota</taxon>
        <taxon>Neoptera</taxon>
        <taxon>Endopterygota</taxon>
        <taxon>Lepidoptera</taxon>
        <taxon>Glossata</taxon>
        <taxon>Ditrysia</taxon>
        <taxon>Papilionoidea</taxon>
        <taxon>Papilionidae</taxon>
        <taxon>Papilioninae</taxon>
        <taxon>Papilio</taxon>
    </lineage>
</organism>
<proteinExistence type="predicted"/>
<dbReference type="InterPro" id="IPR017853">
    <property type="entry name" value="GH"/>
</dbReference>
<protein>
    <submittedName>
        <fullName evidence="2">Putative chitinase 2</fullName>
    </submittedName>
</protein>
<dbReference type="PROSITE" id="PS51910">
    <property type="entry name" value="GH18_2"/>
    <property type="match status" value="1"/>
</dbReference>
<dbReference type="InterPro" id="IPR050314">
    <property type="entry name" value="Glycosyl_Hydrlase_18"/>
</dbReference>
<dbReference type="InterPro" id="IPR029070">
    <property type="entry name" value="Chitinase_insertion_sf"/>
</dbReference>
<name>A0A194PT96_PAPXU</name>
<dbReference type="Gene3D" id="3.10.50.10">
    <property type="match status" value="1"/>
</dbReference>
<dbReference type="EMBL" id="KQ459593">
    <property type="protein sequence ID" value="KPI96537.1"/>
    <property type="molecule type" value="Genomic_DNA"/>
</dbReference>
<dbReference type="STRING" id="66420.A0A194PT96"/>
<dbReference type="SMART" id="SM00636">
    <property type="entry name" value="Glyco_18"/>
    <property type="match status" value="1"/>
</dbReference>
<dbReference type="InterPro" id="IPR011583">
    <property type="entry name" value="Chitinase_II/V-like_cat"/>
</dbReference>
<dbReference type="Proteomes" id="UP000053268">
    <property type="component" value="Unassembled WGS sequence"/>
</dbReference>
<keyword evidence="3" id="KW-1185">Reference proteome</keyword>
<evidence type="ECO:0000259" key="1">
    <source>
        <dbReference type="PROSITE" id="PS51910"/>
    </source>
</evidence>